<evidence type="ECO:0000256" key="3">
    <source>
        <dbReference type="ARBA" id="ARBA00048508"/>
    </source>
</evidence>
<evidence type="ECO:0000256" key="1">
    <source>
        <dbReference type="ARBA" id="ARBA00006484"/>
    </source>
</evidence>
<comment type="catalytic activity">
    <reaction evidence="3">
        <text>a (3R)-hydroxyacyl-[ACP] + NADP(+) = a 3-oxoacyl-[ACP] + NADPH + H(+)</text>
        <dbReference type="Rhea" id="RHEA:17397"/>
        <dbReference type="Rhea" id="RHEA-COMP:9916"/>
        <dbReference type="Rhea" id="RHEA-COMP:9945"/>
        <dbReference type="ChEBI" id="CHEBI:15378"/>
        <dbReference type="ChEBI" id="CHEBI:57783"/>
        <dbReference type="ChEBI" id="CHEBI:58349"/>
        <dbReference type="ChEBI" id="CHEBI:78776"/>
        <dbReference type="ChEBI" id="CHEBI:78827"/>
        <dbReference type="EC" id="1.1.1.100"/>
    </reaction>
</comment>
<evidence type="ECO:0000256" key="2">
    <source>
        <dbReference type="ARBA" id="ARBA00012948"/>
    </source>
</evidence>
<evidence type="ECO:0000313" key="6">
    <source>
        <dbReference type="Proteomes" id="UP001610335"/>
    </source>
</evidence>
<dbReference type="PRINTS" id="PR00080">
    <property type="entry name" value="SDRFAMILY"/>
</dbReference>
<keyword evidence="6" id="KW-1185">Reference proteome</keyword>
<dbReference type="InterPro" id="IPR002347">
    <property type="entry name" value="SDR_fam"/>
</dbReference>
<dbReference type="PANTHER" id="PTHR42879">
    <property type="entry name" value="3-OXOACYL-(ACYL-CARRIER-PROTEIN) REDUCTASE"/>
    <property type="match status" value="1"/>
</dbReference>
<dbReference type="SUPFAM" id="SSF51735">
    <property type="entry name" value="NAD(P)-binding Rossmann-fold domains"/>
    <property type="match status" value="1"/>
</dbReference>
<dbReference type="Pfam" id="PF00106">
    <property type="entry name" value="adh_short"/>
    <property type="match status" value="1"/>
</dbReference>
<dbReference type="Proteomes" id="UP001610335">
    <property type="component" value="Unassembled WGS sequence"/>
</dbReference>
<dbReference type="PRINTS" id="PR00081">
    <property type="entry name" value="GDHRDH"/>
</dbReference>
<name>A0ABR4IES6_9EURO</name>
<dbReference type="PANTHER" id="PTHR42879:SF2">
    <property type="entry name" value="3-OXOACYL-[ACYL-CARRIER-PROTEIN] REDUCTASE FABG"/>
    <property type="match status" value="1"/>
</dbReference>
<dbReference type="InterPro" id="IPR036291">
    <property type="entry name" value="NAD(P)-bd_dom_sf"/>
</dbReference>
<accession>A0ABR4IES6</accession>
<comment type="similarity">
    <text evidence="1 4">Belongs to the short-chain dehydrogenases/reductases (SDR) family.</text>
</comment>
<evidence type="ECO:0000313" key="5">
    <source>
        <dbReference type="EMBL" id="KAL2826226.1"/>
    </source>
</evidence>
<proteinExistence type="inferred from homology"/>
<dbReference type="EMBL" id="JBFXLS010000031">
    <property type="protein sequence ID" value="KAL2826226.1"/>
    <property type="molecule type" value="Genomic_DNA"/>
</dbReference>
<dbReference type="InterPro" id="IPR050259">
    <property type="entry name" value="SDR"/>
</dbReference>
<reference evidence="5 6" key="1">
    <citation type="submission" date="2024-07" db="EMBL/GenBank/DDBJ databases">
        <title>Section-level genome sequencing and comparative genomics of Aspergillus sections Usti and Cavernicolus.</title>
        <authorList>
            <consortium name="Lawrence Berkeley National Laboratory"/>
            <person name="Nybo J.L."/>
            <person name="Vesth T.C."/>
            <person name="Theobald S."/>
            <person name="Frisvad J.C."/>
            <person name="Larsen T.O."/>
            <person name="Kjaerboelling I."/>
            <person name="Rothschild-Mancinelli K."/>
            <person name="Lyhne E.K."/>
            <person name="Kogle M.E."/>
            <person name="Barry K."/>
            <person name="Clum A."/>
            <person name="Na H."/>
            <person name="Ledsgaard L."/>
            <person name="Lin J."/>
            <person name="Lipzen A."/>
            <person name="Kuo A."/>
            <person name="Riley R."/>
            <person name="Mondo S."/>
            <person name="LaButti K."/>
            <person name="Haridas S."/>
            <person name="Pangalinan J."/>
            <person name="Salamov A.A."/>
            <person name="Simmons B.A."/>
            <person name="Magnuson J.K."/>
            <person name="Chen J."/>
            <person name="Drula E."/>
            <person name="Henrissat B."/>
            <person name="Wiebenga A."/>
            <person name="Lubbers R.J."/>
            <person name="Gomes A.C."/>
            <person name="Makela M.R."/>
            <person name="Stajich J."/>
            <person name="Grigoriev I.V."/>
            <person name="Mortensen U.H."/>
            <person name="De vries R.P."/>
            <person name="Baker S.E."/>
            <person name="Andersen M.R."/>
        </authorList>
    </citation>
    <scope>NUCLEOTIDE SEQUENCE [LARGE SCALE GENOMIC DNA]</scope>
    <source>
        <strain evidence="5 6">CBS 600.67</strain>
    </source>
</reference>
<gene>
    <name evidence="5" type="ORF">BDW59DRAFT_161064</name>
</gene>
<sequence length="257" mass="27413">MYNLQDHVLIITGSSSGIGLAATTMALEEGAKVLGVDIAEPPTSLAQHPGYKFFQEDLSQEGTPGKVLEACTRAYGDRIDGLLNVAGVMDLNQSADSLSDTVWERCIAINLTAPVKLMREVIPIMKKRNKGSIVNVASKAALSGAVSGVAYTASKHGLVGATKNVAWRFKHEGIRCNAICPGGVATTGIRDGVDASQFDKEALNMMSTIHQAYSSDQEKGIHLKPEDVAHSLLFLLSEHSRRISGAIIPIDNAWSTI</sequence>
<organism evidence="5 6">
    <name type="scientific">Aspergillus cavernicola</name>
    <dbReference type="NCBI Taxonomy" id="176166"/>
    <lineage>
        <taxon>Eukaryota</taxon>
        <taxon>Fungi</taxon>
        <taxon>Dikarya</taxon>
        <taxon>Ascomycota</taxon>
        <taxon>Pezizomycotina</taxon>
        <taxon>Eurotiomycetes</taxon>
        <taxon>Eurotiomycetidae</taxon>
        <taxon>Eurotiales</taxon>
        <taxon>Aspergillaceae</taxon>
        <taxon>Aspergillus</taxon>
        <taxon>Aspergillus subgen. Nidulantes</taxon>
    </lineage>
</organism>
<protein>
    <recommendedName>
        <fullName evidence="2">3-oxoacyl-[acyl-carrier-protein] reductase</fullName>
        <ecNumber evidence="2">1.1.1.100</ecNumber>
    </recommendedName>
</protein>
<evidence type="ECO:0000256" key="4">
    <source>
        <dbReference type="RuleBase" id="RU000363"/>
    </source>
</evidence>
<dbReference type="EC" id="1.1.1.100" evidence="2"/>
<dbReference type="CDD" id="cd05233">
    <property type="entry name" value="SDR_c"/>
    <property type="match status" value="1"/>
</dbReference>
<comment type="caution">
    <text evidence="5">The sequence shown here is derived from an EMBL/GenBank/DDBJ whole genome shotgun (WGS) entry which is preliminary data.</text>
</comment>
<dbReference type="Gene3D" id="3.40.50.720">
    <property type="entry name" value="NAD(P)-binding Rossmann-like Domain"/>
    <property type="match status" value="1"/>
</dbReference>